<protein>
    <submittedName>
        <fullName evidence="1">Uncharacterized protein</fullName>
    </submittedName>
</protein>
<dbReference type="AlphaFoldDB" id="A0A8K0IBJ7"/>
<reference evidence="1" key="1">
    <citation type="journal article" date="2017" name="Gigascience">
        <title>The genome draft of coconut (Cocos nucifera).</title>
        <authorList>
            <person name="Xiao Y."/>
            <person name="Xu P."/>
            <person name="Fan H."/>
            <person name="Baudouin L."/>
            <person name="Xia W."/>
            <person name="Bocs S."/>
            <person name="Xu J."/>
            <person name="Li Q."/>
            <person name="Guo A."/>
            <person name="Zhou L."/>
            <person name="Li J."/>
            <person name="Wu Y."/>
            <person name="Ma Z."/>
            <person name="Armero A."/>
            <person name="Issali A.E."/>
            <person name="Liu N."/>
            <person name="Peng M."/>
            <person name="Yang Y."/>
        </authorList>
    </citation>
    <scope>NUCLEOTIDE SEQUENCE</scope>
    <source>
        <tissue evidence="1">Spear leaf of Hainan Tall coconut</tissue>
    </source>
</reference>
<dbReference type="EMBL" id="CM017877">
    <property type="protein sequence ID" value="KAG1346965.1"/>
    <property type="molecule type" value="Genomic_DNA"/>
</dbReference>
<comment type="caution">
    <text evidence="1">The sequence shown here is derived from an EMBL/GenBank/DDBJ whole genome shotgun (WGS) entry which is preliminary data.</text>
</comment>
<keyword evidence="2" id="KW-1185">Reference proteome</keyword>
<name>A0A8K0IBJ7_COCNU</name>
<gene>
    <name evidence="1" type="ORF">COCNU_06G007940</name>
</gene>
<sequence length="77" mass="7869">MAERASGRSPSPEEVLLLGVQGARPPGSSADGGSSFQSLGAGEFGRYAVRSAEGVRPGAWTLGSSAARQFGRLKEFG</sequence>
<accession>A0A8K0IBJ7</accession>
<evidence type="ECO:0000313" key="2">
    <source>
        <dbReference type="Proteomes" id="UP000797356"/>
    </source>
</evidence>
<organism evidence="1 2">
    <name type="scientific">Cocos nucifera</name>
    <name type="common">Coconut palm</name>
    <dbReference type="NCBI Taxonomy" id="13894"/>
    <lineage>
        <taxon>Eukaryota</taxon>
        <taxon>Viridiplantae</taxon>
        <taxon>Streptophyta</taxon>
        <taxon>Embryophyta</taxon>
        <taxon>Tracheophyta</taxon>
        <taxon>Spermatophyta</taxon>
        <taxon>Magnoliopsida</taxon>
        <taxon>Liliopsida</taxon>
        <taxon>Arecaceae</taxon>
        <taxon>Arecoideae</taxon>
        <taxon>Cocoseae</taxon>
        <taxon>Attaleinae</taxon>
        <taxon>Cocos</taxon>
    </lineage>
</organism>
<evidence type="ECO:0000313" key="1">
    <source>
        <dbReference type="EMBL" id="KAG1346965.1"/>
    </source>
</evidence>
<reference evidence="1" key="2">
    <citation type="submission" date="2019-07" db="EMBL/GenBank/DDBJ databases">
        <authorList>
            <person name="Yang Y."/>
            <person name="Bocs S."/>
            <person name="Baudouin L."/>
        </authorList>
    </citation>
    <scope>NUCLEOTIDE SEQUENCE</scope>
    <source>
        <tissue evidence="1">Spear leaf of Hainan Tall coconut</tissue>
    </source>
</reference>
<dbReference type="Proteomes" id="UP000797356">
    <property type="component" value="Chromosome 6"/>
</dbReference>
<proteinExistence type="predicted"/>